<evidence type="ECO:0000259" key="6">
    <source>
        <dbReference type="Pfam" id="PF04357"/>
    </source>
</evidence>
<dbReference type="Proteomes" id="UP000187506">
    <property type="component" value="Chromosome"/>
</dbReference>
<evidence type="ECO:0000256" key="5">
    <source>
        <dbReference type="SAM" id="MobiDB-lite"/>
    </source>
</evidence>
<accession>A0AAC9LMP3</accession>
<evidence type="ECO:0000313" key="7">
    <source>
        <dbReference type="EMBL" id="APY01546.1"/>
    </source>
</evidence>
<keyword evidence="8" id="KW-1185">Reference proteome</keyword>
<dbReference type="KEGG" id="lvn:BWR22_13675"/>
<dbReference type="Pfam" id="PF04357">
    <property type="entry name" value="TamB"/>
    <property type="match status" value="1"/>
</dbReference>
<protein>
    <recommendedName>
        <fullName evidence="6">Translocation and assembly module TamB C-terminal domain-containing protein</fullName>
    </recommendedName>
</protein>
<keyword evidence="2" id="KW-0812">Transmembrane</keyword>
<proteinExistence type="predicted"/>
<dbReference type="GO" id="GO:0005886">
    <property type="term" value="C:plasma membrane"/>
    <property type="evidence" value="ECO:0007669"/>
    <property type="project" value="InterPro"/>
</dbReference>
<keyword evidence="3" id="KW-1133">Transmembrane helix</keyword>
<gene>
    <name evidence="7" type="ORF">BWR22_13675</name>
</gene>
<evidence type="ECO:0000256" key="2">
    <source>
        <dbReference type="ARBA" id="ARBA00022692"/>
    </source>
</evidence>
<name>A0AAC9LMP3_9FLAO</name>
<feature type="region of interest" description="Disordered" evidence="5">
    <location>
        <begin position="1647"/>
        <end position="1676"/>
    </location>
</feature>
<comment type="subcellular location">
    <subcellularLocation>
        <location evidence="1">Membrane</location>
        <topology evidence="1">Single-pass membrane protein</topology>
    </subcellularLocation>
</comment>
<evidence type="ECO:0000256" key="4">
    <source>
        <dbReference type="ARBA" id="ARBA00023136"/>
    </source>
</evidence>
<dbReference type="InterPro" id="IPR007452">
    <property type="entry name" value="TamB_C"/>
</dbReference>
<dbReference type="PANTHER" id="PTHR30441:SF8">
    <property type="entry name" value="DUF748 DOMAIN-CONTAINING PROTEIN"/>
    <property type="match status" value="1"/>
</dbReference>
<evidence type="ECO:0000256" key="1">
    <source>
        <dbReference type="ARBA" id="ARBA00004167"/>
    </source>
</evidence>
<dbReference type="PANTHER" id="PTHR30441">
    <property type="entry name" value="DUF748 DOMAIN-CONTAINING PROTEIN"/>
    <property type="match status" value="1"/>
</dbReference>
<dbReference type="GO" id="GO:0090313">
    <property type="term" value="P:regulation of protein targeting to membrane"/>
    <property type="evidence" value="ECO:0007669"/>
    <property type="project" value="TreeGrafter"/>
</dbReference>
<dbReference type="InterPro" id="IPR052894">
    <property type="entry name" value="AsmA-related"/>
</dbReference>
<dbReference type="GO" id="GO:0009306">
    <property type="term" value="P:protein secretion"/>
    <property type="evidence" value="ECO:0007669"/>
    <property type="project" value="InterPro"/>
</dbReference>
<evidence type="ECO:0000256" key="3">
    <source>
        <dbReference type="ARBA" id="ARBA00022989"/>
    </source>
</evidence>
<feature type="domain" description="Translocation and assembly module TamB C-terminal" evidence="6">
    <location>
        <begin position="1172"/>
        <end position="1629"/>
    </location>
</feature>
<reference evidence="7 8" key="1">
    <citation type="submission" date="2017-01" db="EMBL/GenBank/DDBJ databases">
        <title>Complete genome of Lacinutrix venerupis DOK2-8 isolated from seawater in Dokdo.</title>
        <authorList>
            <person name="Chi W.-J."/>
            <person name="Kim J.H."/>
        </authorList>
    </citation>
    <scope>NUCLEOTIDE SEQUENCE [LARGE SCALE GENOMIC DNA]</scope>
    <source>
        <strain evidence="7 8">DOK2-8</strain>
    </source>
</reference>
<evidence type="ECO:0000313" key="8">
    <source>
        <dbReference type="Proteomes" id="UP000187506"/>
    </source>
</evidence>
<keyword evidence="4" id="KW-0472">Membrane</keyword>
<dbReference type="EMBL" id="CP019352">
    <property type="protein sequence ID" value="APY01546.1"/>
    <property type="molecule type" value="Genomic_DNA"/>
</dbReference>
<organism evidence="7 8">
    <name type="scientific">Lacinutrix venerupis</name>
    <dbReference type="NCBI Taxonomy" id="1486034"/>
    <lineage>
        <taxon>Bacteria</taxon>
        <taxon>Pseudomonadati</taxon>
        <taxon>Bacteroidota</taxon>
        <taxon>Flavobacteriia</taxon>
        <taxon>Flavobacteriales</taxon>
        <taxon>Flavobacteriaceae</taxon>
        <taxon>Lacinutrix</taxon>
    </lineage>
</organism>
<sequence length="1676" mass="185864">MIGKTILFFLILSLLIILFIRSPFGQDIIVNKATSYVSNKTNTKVAIEKLFITFDGDIQLDGLYLEDKTGDTLVYSKSLEANVPLWSMIRGESVGVEALDWEGLRANIIRKDSINGFNFQFLIDAFATQTTTPVDTTTTAQPLNIILGNLNFRDIDVVYNDAISGIESRFDISKLNINMDEVNVDSMEFNASSIELDQANIKFFQTYVPANPNAEPTPLPKLSTDEITLKNVTANYKSQADRIAANVDITDFYAEIPNADLANNAININTLDLKDSTIAIYTETEDNAITQKVEEVSEDIKQDIKNFQWPDLRVSVDNLNLENDNISYFIGNAKASKTTFNPNALVFNNLNLIGHTIFLENKKGGLTIETFNFNETSGLNLKDLALEFNVSDEKLMIDNLNFKLNNNTINGNLILNYNTLASLIEKPEDSKINLNLPNFNVDLNEIIKFQPDLKSNNYLNTLSKKPLKGTIKANGYLANINLQNAFINWGNTTRVSANGNILNATNPDELNLNIPNFSAETTKTDLAKFVNETELGVALPENIKITGNLKGGLNNISTNSKITTSQGIATIDGSFKNAETIAFDANVKINDYKLSELLQNETLGNLSLTLKANGSGKTINTLDAKVNAVISNFGYNQYVIKDLNLNGNIKDGKGKILSNYKDDNLNLDLDALVTLDSIAPEAKINLNIIGANLQGLGLMNRDIRTGLKLKGDFKGNAETYNFEANIEDGVIVYDNKTYLLGNIDATGFVKSDTTSVTFKNKLIDLNLQSNTDPQSFATALQKHVNSYFYRDVKISDSVAKPVRLKLNGYITQSPLLNDVLLVNVKDLDTISIAVDFEQEERKLIADITAPHINYAGYELDSLAFKMNTNKTDLNFDFGFKALKAGAIDIQKTKISADQKNNEMLLTITAFNEEEKLINVISQITGHQEKLTLKVLQDNLTFNQEPWNIPLNNEMIYTENHLEFNNFKISNGNQAVEITDNLQNIAKEHVAIDFKNFNLADFLSYFNTEKTLASGIINGDFILEEPFKDTGILADLEVNKLEVLKANLGKLAITGRSLGGNSYAFNSTLKGGDVDLDLVGDYTANETGANLDLDLDINEFKMIALEKFSQGYLKETDGNFSGTFKLSGTTAEPKYQGKLNFNNADFNIAMFNAAFTLENEAISVNNEGLNLSNFTIKDKDSNSLVVSGDIGTKSFINPTFNLNLKAKDFQFLNATKEDNDFLYGKASFDANGKLTGDLQIPKLNANATIGSSTDVTYVMPSATVNIEQRDGVVVFVNRENPDAILTQSEEQTATIKGFDIKTFLKVGDKATVTIIIDEDTGDYFKVSGHGDFDFTMKPNGRMNLVGTYNVDTGLYEMNLYNIVNRKFELASGSKVSWSGDPFDAKLDVRAIYDLKASASPLMASQLSGADPAVKSKYRQVLPFYVYLNIDGELLQPKISFKLDMPEDEQGAISGQVYGRVQQVNQQEGELNRQVFSLLVLNRFYPESGSDGSTGGFATVARDNLNDAVSDQLNVFSNKLLGNSGFELDFGLDSYTDYQGTAPQDRTQLNVAAQKRLFDDRLVVRVGSEVDLQGSSSTGESSPLIGNVSLEYLLTKNGRYKLKGFRRNEFENIIDGQTIVSGIGLIFTQEFNKFSELWDAILYNETKAEKQERDRLEKEQELKDEEKIDPEKESLKEN</sequence>